<dbReference type="AlphaFoldDB" id="A0A838CVU4"/>
<keyword evidence="3" id="KW-1185">Reference proteome</keyword>
<dbReference type="SUPFAM" id="SSF55729">
    <property type="entry name" value="Acyl-CoA N-acyltransferases (Nat)"/>
    <property type="match status" value="1"/>
</dbReference>
<dbReference type="GO" id="GO:0008999">
    <property type="term" value="F:protein-N-terminal-alanine acetyltransferase activity"/>
    <property type="evidence" value="ECO:0007669"/>
    <property type="project" value="TreeGrafter"/>
</dbReference>
<dbReference type="Pfam" id="PF13302">
    <property type="entry name" value="Acetyltransf_3"/>
    <property type="match status" value="1"/>
</dbReference>
<dbReference type="Proteomes" id="UP000571017">
    <property type="component" value="Unassembled WGS sequence"/>
</dbReference>
<dbReference type="InterPro" id="IPR051531">
    <property type="entry name" value="N-acetyltransferase"/>
</dbReference>
<protein>
    <submittedName>
        <fullName evidence="2">GNAT family N-acetyltransferase</fullName>
    </submittedName>
</protein>
<accession>A0A838CVU4</accession>
<dbReference type="PANTHER" id="PTHR43792:SF9">
    <property type="entry name" value="RIBOSOMAL-PROTEIN-ALANINE ACETYLTRANSFERASE"/>
    <property type="match status" value="1"/>
</dbReference>
<gene>
    <name evidence="2" type="ORF">H0266_14270</name>
</gene>
<feature type="domain" description="N-acetyltransferase" evidence="1">
    <location>
        <begin position="28"/>
        <end position="189"/>
    </location>
</feature>
<evidence type="ECO:0000313" key="3">
    <source>
        <dbReference type="Proteomes" id="UP000571017"/>
    </source>
</evidence>
<dbReference type="PROSITE" id="PS51186">
    <property type="entry name" value="GNAT"/>
    <property type="match status" value="1"/>
</dbReference>
<dbReference type="PANTHER" id="PTHR43792">
    <property type="entry name" value="GNAT FAMILY, PUTATIVE (AFU_ORTHOLOGUE AFUA_3G00765)-RELATED-RELATED"/>
    <property type="match status" value="1"/>
</dbReference>
<evidence type="ECO:0000313" key="2">
    <source>
        <dbReference type="EMBL" id="MBA2176058.1"/>
    </source>
</evidence>
<comment type="caution">
    <text evidence="2">The sequence shown here is derived from an EMBL/GenBank/DDBJ whole genome shotgun (WGS) entry which is preliminary data.</text>
</comment>
<dbReference type="CDD" id="cd04301">
    <property type="entry name" value="NAT_SF"/>
    <property type="match status" value="1"/>
</dbReference>
<evidence type="ECO:0000259" key="1">
    <source>
        <dbReference type="PROSITE" id="PS51186"/>
    </source>
</evidence>
<dbReference type="EMBL" id="JACEFG010000003">
    <property type="protein sequence ID" value="MBA2176058.1"/>
    <property type="molecule type" value="Genomic_DNA"/>
</dbReference>
<dbReference type="GO" id="GO:0005737">
    <property type="term" value="C:cytoplasm"/>
    <property type="evidence" value="ECO:0007669"/>
    <property type="project" value="TreeGrafter"/>
</dbReference>
<sequence length="197" mass="22887">MSRHQVEVKRMDYEYYLQGMPEFETERLKLRRLAMSDAEDVYSFCSNPNVSDPMTWETNNSIDMTNDFLRMVTEGYEKGESGERAIEWKETGQVIGVAAFIGWSNVHQSAELGYFLSEDYWGRGIVTEALQELIYYGFDELDLNRIDGRCDTDNFGSQKVMKKLGMTYEGTLRKNEWIKGEFRDTQVYSILGSEYGV</sequence>
<name>A0A838CVU4_9BACI</name>
<proteinExistence type="predicted"/>
<dbReference type="Gene3D" id="3.40.630.30">
    <property type="match status" value="1"/>
</dbReference>
<organism evidence="2 3">
    <name type="scientific">Halobacillus locisalis</name>
    <dbReference type="NCBI Taxonomy" id="220753"/>
    <lineage>
        <taxon>Bacteria</taxon>
        <taxon>Bacillati</taxon>
        <taxon>Bacillota</taxon>
        <taxon>Bacilli</taxon>
        <taxon>Bacillales</taxon>
        <taxon>Bacillaceae</taxon>
        <taxon>Halobacillus</taxon>
    </lineage>
</organism>
<dbReference type="InterPro" id="IPR000182">
    <property type="entry name" value="GNAT_dom"/>
</dbReference>
<reference evidence="2 3" key="1">
    <citation type="journal article" date="2004" name="Extremophiles">
        <title>Halobacillus locisalis sp. nov., a halophilic bacterium isolated from a marine solar saltern of the Yellow Sea in Korea.</title>
        <authorList>
            <person name="Yoon J.H."/>
            <person name="Kang K.H."/>
            <person name="Oh T.K."/>
            <person name="Park Y.H."/>
        </authorList>
    </citation>
    <scope>NUCLEOTIDE SEQUENCE [LARGE SCALE GENOMIC DNA]</scope>
    <source>
        <strain evidence="2 3">KCTC 3788</strain>
    </source>
</reference>
<keyword evidence="2" id="KW-0808">Transferase</keyword>
<dbReference type="InterPro" id="IPR016181">
    <property type="entry name" value="Acyl_CoA_acyltransferase"/>
</dbReference>